<reference evidence="2 3" key="1">
    <citation type="journal article" date="2013" name="Genome Announc.">
        <title>Draft Genome Sequence of Shewanella decolorationis S12, a Dye-Degrading Bacterium Isolated from a Wastewater Treatment Plant.</title>
        <authorList>
            <person name="Xu M."/>
            <person name="Fang Y."/>
            <person name="Liu J."/>
            <person name="Chen X."/>
            <person name="Sun G."/>
            <person name="Guo J."/>
            <person name="Hua Z."/>
            <person name="Tu Q."/>
            <person name="Wu L."/>
            <person name="Zhou J."/>
            <person name="Liu X."/>
        </authorList>
    </citation>
    <scope>NUCLEOTIDE SEQUENCE [LARGE SCALE GENOMIC DNA]</scope>
    <source>
        <strain evidence="2 3">S12</strain>
    </source>
</reference>
<dbReference type="Gene3D" id="2.60.40.3110">
    <property type="match status" value="1"/>
</dbReference>
<keyword evidence="1" id="KW-0812">Transmembrane</keyword>
<dbReference type="Proteomes" id="UP000017548">
    <property type="component" value="Unassembled WGS sequence"/>
</dbReference>
<comment type="subcellular location">
    <subcellularLocation>
        <location evidence="1">Cell outer membrane</location>
        <topology evidence="1">Multi-pass membrane protein</topology>
    </subcellularLocation>
</comment>
<organism evidence="2 3">
    <name type="scientific">Shewanella decolorationis S12</name>
    <dbReference type="NCBI Taxonomy" id="1353536"/>
    <lineage>
        <taxon>Bacteria</taxon>
        <taxon>Pseudomonadati</taxon>
        <taxon>Pseudomonadota</taxon>
        <taxon>Gammaproteobacteria</taxon>
        <taxon>Alteromonadales</taxon>
        <taxon>Shewanellaceae</taxon>
        <taxon>Shewanella</taxon>
    </lineage>
</organism>
<dbReference type="PANTHER" id="PTHR30451">
    <property type="entry name" value="OUTER MEMBRANE USHER PROTEIN"/>
    <property type="match status" value="1"/>
</dbReference>
<evidence type="ECO:0000313" key="2">
    <source>
        <dbReference type="EMBL" id="ESE43197.1"/>
    </source>
</evidence>
<dbReference type="EMBL" id="AXZL01000004">
    <property type="protein sequence ID" value="ESE43197.1"/>
    <property type="molecule type" value="Genomic_DNA"/>
</dbReference>
<dbReference type="PROSITE" id="PS01151">
    <property type="entry name" value="FIMBRIAL_USHER"/>
    <property type="match status" value="1"/>
</dbReference>
<name>A0ABN0PSE6_9GAMM</name>
<gene>
    <name evidence="2" type="ORF">SHD_0091</name>
</gene>
<protein>
    <submittedName>
        <fullName evidence="2">Fimbrial biogenesis outer membrane usher protein</fullName>
    </submittedName>
</protein>
<keyword evidence="1" id="KW-0472">Membrane</keyword>
<evidence type="ECO:0000256" key="1">
    <source>
        <dbReference type="RuleBase" id="RU003884"/>
    </source>
</evidence>
<comment type="similarity">
    <text evidence="1">Belongs to the fimbrial export usher family.</text>
</comment>
<keyword evidence="1" id="KW-0998">Cell outer membrane</keyword>
<comment type="caution">
    <text evidence="2">The sequence shown here is derived from an EMBL/GenBank/DDBJ whole genome shotgun (WGS) entry which is preliminary data.</text>
</comment>
<keyword evidence="1" id="KW-1029">Fimbrium biogenesis</keyword>
<dbReference type="PANTHER" id="PTHR30451:SF20">
    <property type="entry name" value="FIMBRIAE USHER"/>
    <property type="match status" value="1"/>
</dbReference>
<keyword evidence="1" id="KW-0813">Transport</keyword>
<dbReference type="InterPro" id="IPR000015">
    <property type="entry name" value="Fimb_usher"/>
</dbReference>
<keyword evidence="3" id="KW-1185">Reference proteome</keyword>
<dbReference type="InterPro" id="IPR018030">
    <property type="entry name" value="Fimbrial_membr_usher_CS"/>
</dbReference>
<proteinExistence type="inferred from homology"/>
<accession>A0ABN0PSE6</accession>
<sequence length="79" mass="8345">MLPDSQRGYAPVVRGLANSTAKVVIKQNGIAIYQTTVAAGPFVINDLYPTSYEGDLIVEVTEADGKISDFTVPFSAVPG</sequence>
<dbReference type="Pfam" id="PF00577">
    <property type="entry name" value="Usher"/>
    <property type="match status" value="1"/>
</dbReference>
<evidence type="ECO:0000313" key="3">
    <source>
        <dbReference type="Proteomes" id="UP000017548"/>
    </source>
</evidence>